<gene>
    <name evidence="2" type="ORF">GWI33_006651</name>
</gene>
<organism evidence="2 3">
    <name type="scientific">Rhynchophorus ferrugineus</name>
    <name type="common">Red palm weevil</name>
    <name type="synonym">Curculio ferrugineus</name>
    <dbReference type="NCBI Taxonomy" id="354439"/>
    <lineage>
        <taxon>Eukaryota</taxon>
        <taxon>Metazoa</taxon>
        <taxon>Ecdysozoa</taxon>
        <taxon>Arthropoda</taxon>
        <taxon>Hexapoda</taxon>
        <taxon>Insecta</taxon>
        <taxon>Pterygota</taxon>
        <taxon>Neoptera</taxon>
        <taxon>Endopterygota</taxon>
        <taxon>Coleoptera</taxon>
        <taxon>Polyphaga</taxon>
        <taxon>Cucujiformia</taxon>
        <taxon>Curculionidae</taxon>
        <taxon>Dryophthorinae</taxon>
        <taxon>Rhynchophorus</taxon>
    </lineage>
</organism>
<dbReference type="EMBL" id="JAACXV010000795">
    <property type="protein sequence ID" value="KAF7277571.1"/>
    <property type="molecule type" value="Genomic_DNA"/>
</dbReference>
<dbReference type="Proteomes" id="UP000625711">
    <property type="component" value="Unassembled WGS sequence"/>
</dbReference>
<feature type="compositionally biased region" description="Polar residues" evidence="1">
    <location>
        <begin position="80"/>
        <end position="90"/>
    </location>
</feature>
<evidence type="ECO:0000256" key="1">
    <source>
        <dbReference type="SAM" id="MobiDB-lite"/>
    </source>
</evidence>
<protein>
    <submittedName>
        <fullName evidence="2">Uncharacterized protein</fullName>
    </submittedName>
</protein>
<feature type="non-terminal residue" evidence="2">
    <location>
        <position position="1"/>
    </location>
</feature>
<feature type="compositionally biased region" description="Basic and acidic residues" evidence="1">
    <location>
        <begin position="19"/>
        <end position="46"/>
    </location>
</feature>
<proteinExistence type="predicted"/>
<name>A0A834MA94_RHYFE</name>
<feature type="compositionally biased region" description="Basic residues" evidence="1">
    <location>
        <begin position="1"/>
        <end position="13"/>
    </location>
</feature>
<dbReference type="AlphaFoldDB" id="A0A834MA94"/>
<comment type="caution">
    <text evidence="2">The sequence shown here is derived from an EMBL/GenBank/DDBJ whole genome shotgun (WGS) entry which is preliminary data.</text>
</comment>
<evidence type="ECO:0000313" key="3">
    <source>
        <dbReference type="Proteomes" id="UP000625711"/>
    </source>
</evidence>
<sequence length="120" mass="13750">TSTKKINAKKRRTTVSSGETRETEKKQTAEEKYHFLTENEPGSEKKRPPHWGKRKMVRGEHAMYSRETRKAARLGHGTNGRVQSPRNEQQLLGKRRETPATRGDRIAGEVSSRTERLTGH</sequence>
<feature type="compositionally biased region" description="Basic and acidic residues" evidence="1">
    <location>
        <begin position="57"/>
        <end position="70"/>
    </location>
</feature>
<feature type="compositionally biased region" description="Basic residues" evidence="1">
    <location>
        <begin position="47"/>
        <end position="56"/>
    </location>
</feature>
<reference evidence="2" key="1">
    <citation type="submission" date="2020-08" db="EMBL/GenBank/DDBJ databases">
        <title>Genome sequencing and assembly of the red palm weevil Rhynchophorus ferrugineus.</title>
        <authorList>
            <person name="Dias G.B."/>
            <person name="Bergman C.M."/>
            <person name="Manee M."/>
        </authorList>
    </citation>
    <scope>NUCLEOTIDE SEQUENCE</scope>
    <source>
        <strain evidence="2">AA-2017</strain>
        <tissue evidence="2">Whole larva</tissue>
    </source>
</reference>
<evidence type="ECO:0000313" key="2">
    <source>
        <dbReference type="EMBL" id="KAF7277571.1"/>
    </source>
</evidence>
<feature type="compositionally biased region" description="Basic and acidic residues" evidence="1">
    <location>
        <begin position="94"/>
        <end position="120"/>
    </location>
</feature>
<feature type="region of interest" description="Disordered" evidence="1">
    <location>
        <begin position="1"/>
        <end position="120"/>
    </location>
</feature>
<keyword evidence="3" id="KW-1185">Reference proteome</keyword>
<accession>A0A834MA94</accession>